<name>A0AAN8F4E0_9EURO</name>
<dbReference type="EMBL" id="JAKLMC020000005">
    <property type="protein sequence ID" value="KAK5956413.1"/>
    <property type="molecule type" value="Genomic_DNA"/>
</dbReference>
<sequence length="138" mass="15473">MAPNPEAIRNLFGNLSSPDTQKDFFNSVSDNVDWWIVGHTPMSGSYSSKQDFLDATFQVLNKKVLGGPLKLRIVNVVGGGDSDWATVEMEAIDAKCKNGMTYDMRYCWMVRFGSTGMIEQVRAYLDTDLLARAIEQHK</sequence>
<evidence type="ECO:0008006" key="3">
    <source>
        <dbReference type="Google" id="ProtNLM"/>
    </source>
</evidence>
<protein>
    <recommendedName>
        <fullName evidence="3">SnoaL-like domain-containing protein</fullName>
    </recommendedName>
</protein>
<organism evidence="1 2">
    <name type="scientific">Knufia fluminis</name>
    <dbReference type="NCBI Taxonomy" id="191047"/>
    <lineage>
        <taxon>Eukaryota</taxon>
        <taxon>Fungi</taxon>
        <taxon>Dikarya</taxon>
        <taxon>Ascomycota</taxon>
        <taxon>Pezizomycotina</taxon>
        <taxon>Eurotiomycetes</taxon>
        <taxon>Chaetothyriomycetidae</taxon>
        <taxon>Chaetothyriales</taxon>
        <taxon>Trichomeriaceae</taxon>
        <taxon>Knufia</taxon>
    </lineage>
</organism>
<accession>A0AAN8F4E0</accession>
<evidence type="ECO:0000313" key="2">
    <source>
        <dbReference type="Proteomes" id="UP001316803"/>
    </source>
</evidence>
<gene>
    <name evidence="1" type="ORF">OHC33_002990</name>
</gene>
<dbReference type="Gene3D" id="3.10.450.50">
    <property type="match status" value="1"/>
</dbReference>
<evidence type="ECO:0000313" key="1">
    <source>
        <dbReference type="EMBL" id="KAK5956413.1"/>
    </source>
</evidence>
<reference evidence="1 2" key="1">
    <citation type="submission" date="2022-12" db="EMBL/GenBank/DDBJ databases">
        <title>Genomic features and morphological characterization of a novel Knufia sp. strain isolated from spacecraft assembly facility.</title>
        <authorList>
            <person name="Teixeira M."/>
            <person name="Chander A.M."/>
            <person name="Stajich J.E."/>
            <person name="Venkateswaran K."/>
        </authorList>
    </citation>
    <scope>NUCLEOTIDE SEQUENCE [LARGE SCALE GENOMIC DNA]</scope>
    <source>
        <strain evidence="1 2">FJI-L2-BK-P2</strain>
    </source>
</reference>
<dbReference type="PANTHER" id="PTHR41252:SF1">
    <property type="entry name" value="BLR2505 PROTEIN"/>
    <property type="match status" value="1"/>
</dbReference>
<proteinExistence type="predicted"/>
<dbReference type="AlphaFoldDB" id="A0AAN8F4E0"/>
<dbReference type="SUPFAM" id="SSF54427">
    <property type="entry name" value="NTF2-like"/>
    <property type="match status" value="1"/>
</dbReference>
<dbReference type="InterPro" id="IPR032710">
    <property type="entry name" value="NTF2-like_dom_sf"/>
</dbReference>
<dbReference type="Proteomes" id="UP001316803">
    <property type="component" value="Unassembled WGS sequence"/>
</dbReference>
<dbReference type="PANTHER" id="PTHR41252">
    <property type="entry name" value="BLR2505 PROTEIN"/>
    <property type="match status" value="1"/>
</dbReference>
<keyword evidence="2" id="KW-1185">Reference proteome</keyword>
<comment type="caution">
    <text evidence="1">The sequence shown here is derived from an EMBL/GenBank/DDBJ whole genome shotgun (WGS) entry which is preliminary data.</text>
</comment>